<keyword evidence="1" id="KW-0812">Transmembrane</keyword>
<keyword evidence="1" id="KW-0472">Membrane</keyword>
<sequence>MGNSVLHIAMPALLFRALATRDFAQEFQQGYVLAYLGGGLSVIVVAYLWFTLKDIDPVRRALAVMGRSCSNSGFVGYPIMLLAFPDVAGIVLALNMLVKNIPLNPLCLVLIDFVHRQTGECHGARLGVSLSTAMPMFGLYVVFAQEQGLEGAAPIAMLVATSGGFLLLNALMRWLI</sequence>
<evidence type="ECO:0000313" key="3">
    <source>
        <dbReference type="Proteomes" id="UP001255416"/>
    </source>
</evidence>
<protein>
    <recommendedName>
        <fullName evidence="4">Permease</fullName>
    </recommendedName>
</protein>
<organism evidence="2 3">
    <name type="scientific">Sedimentitalea todarodis</name>
    <dbReference type="NCBI Taxonomy" id="1631240"/>
    <lineage>
        <taxon>Bacteria</taxon>
        <taxon>Pseudomonadati</taxon>
        <taxon>Pseudomonadota</taxon>
        <taxon>Alphaproteobacteria</taxon>
        <taxon>Rhodobacterales</taxon>
        <taxon>Paracoccaceae</taxon>
        <taxon>Sedimentitalea</taxon>
    </lineage>
</organism>
<accession>A0ABU3VDK4</accession>
<dbReference type="RefSeq" id="WP_316775647.1">
    <property type="nucleotide sequence ID" value="NZ_JASMWN010000006.1"/>
</dbReference>
<feature type="transmembrane region" description="Helical" evidence="1">
    <location>
        <begin position="62"/>
        <end position="84"/>
    </location>
</feature>
<dbReference type="EMBL" id="JASMWN010000006">
    <property type="protein sequence ID" value="MDU9004168.1"/>
    <property type="molecule type" value="Genomic_DNA"/>
</dbReference>
<dbReference type="Proteomes" id="UP001255416">
    <property type="component" value="Unassembled WGS sequence"/>
</dbReference>
<name>A0ABU3VDK4_9RHOB</name>
<reference evidence="3" key="1">
    <citation type="submission" date="2023-05" db="EMBL/GenBank/DDBJ databases">
        <title>Sedimentitalea sp. nov. JM2-8.</title>
        <authorList>
            <person name="Huang J."/>
        </authorList>
    </citation>
    <scope>NUCLEOTIDE SEQUENCE [LARGE SCALE GENOMIC DNA]</scope>
    <source>
        <strain evidence="3">KHS03</strain>
    </source>
</reference>
<evidence type="ECO:0000313" key="2">
    <source>
        <dbReference type="EMBL" id="MDU9004168.1"/>
    </source>
</evidence>
<keyword evidence="1" id="KW-1133">Transmembrane helix</keyword>
<gene>
    <name evidence="2" type="ORF">QO231_09915</name>
</gene>
<feature type="transmembrane region" description="Helical" evidence="1">
    <location>
        <begin position="155"/>
        <end position="175"/>
    </location>
</feature>
<feature type="transmembrane region" description="Helical" evidence="1">
    <location>
        <begin position="29"/>
        <end position="50"/>
    </location>
</feature>
<proteinExistence type="predicted"/>
<feature type="transmembrane region" description="Helical" evidence="1">
    <location>
        <begin position="123"/>
        <end position="143"/>
    </location>
</feature>
<evidence type="ECO:0008006" key="4">
    <source>
        <dbReference type="Google" id="ProtNLM"/>
    </source>
</evidence>
<evidence type="ECO:0000256" key="1">
    <source>
        <dbReference type="SAM" id="Phobius"/>
    </source>
</evidence>
<keyword evidence="3" id="KW-1185">Reference proteome</keyword>
<comment type="caution">
    <text evidence="2">The sequence shown here is derived from an EMBL/GenBank/DDBJ whole genome shotgun (WGS) entry which is preliminary data.</text>
</comment>